<dbReference type="EMBL" id="JAAAIP010000044">
    <property type="protein sequence ID" value="KAG0327984.1"/>
    <property type="molecule type" value="Genomic_DNA"/>
</dbReference>
<evidence type="ECO:0000313" key="5">
    <source>
        <dbReference type="Proteomes" id="UP000738325"/>
    </source>
</evidence>
<feature type="region of interest" description="Disordered" evidence="2">
    <location>
        <begin position="204"/>
        <end position="296"/>
    </location>
</feature>
<dbReference type="InterPro" id="IPR052981">
    <property type="entry name" value="Ingression_C2_domain"/>
</dbReference>
<gene>
    <name evidence="4" type="ORF">BGZ99_006483</name>
</gene>
<dbReference type="PANTHER" id="PTHR47052">
    <property type="entry name" value="CONSERVED SERINE PROLINE-RICH PROTEIN (AFU_ORTHOLOGUE AFUA_2G01790)"/>
    <property type="match status" value="1"/>
</dbReference>
<dbReference type="AlphaFoldDB" id="A0A9P6RWZ3"/>
<dbReference type="GO" id="GO:0004553">
    <property type="term" value="F:hydrolase activity, hydrolyzing O-glycosyl compounds"/>
    <property type="evidence" value="ECO:0007669"/>
    <property type="project" value="InterPro"/>
</dbReference>
<dbReference type="Pfam" id="PF02839">
    <property type="entry name" value="CBM_5_12"/>
    <property type="match status" value="1"/>
</dbReference>
<dbReference type="SMART" id="SM00495">
    <property type="entry name" value="ChtBD3"/>
    <property type="match status" value="1"/>
</dbReference>
<evidence type="ECO:0000256" key="1">
    <source>
        <dbReference type="ARBA" id="ARBA00022801"/>
    </source>
</evidence>
<dbReference type="Gene3D" id="2.60.40.150">
    <property type="entry name" value="C2 domain"/>
    <property type="match status" value="1"/>
</dbReference>
<organism evidence="4 5">
    <name type="scientific">Dissophora globulifera</name>
    <dbReference type="NCBI Taxonomy" id="979702"/>
    <lineage>
        <taxon>Eukaryota</taxon>
        <taxon>Fungi</taxon>
        <taxon>Fungi incertae sedis</taxon>
        <taxon>Mucoromycota</taxon>
        <taxon>Mortierellomycotina</taxon>
        <taxon>Mortierellomycetes</taxon>
        <taxon>Mortierellales</taxon>
        <taxon>Mortierellaceae</taxon>
        <taxon>Dissophora</taxon>
    </lineage>
</organism>
<feature type="domain" description="C2" evidence="3">
    <location>
        <begin position="1"/>
        <end position="111"/>
    </location>
</feature>
<dbReference type="GO" id="GO:0030246">
    <property type="term" value="F:carbohydrate binding"/>
    <property type="evidence" value="ECO:0007669"/>
    <property type="project" value="InterPro"/>
</dbReference>
<dbReference type="InterPro" id="IPR003610">
    <property type="entry name" value="CBM5/12"/>
</dbReference>
<feature type="compositionally biased region" description="Basic and acidic residues" evidence="2">
    <location>
        <begin position="204"/>
        <end position="245"/>
    </location>
</feature>
<dbReference type="PROSITE" id="PS50004">
    <property type="entry name" value="C2"/>
    <property type="match status" value="1"/>
</dbReference>
<evidence type="ECO:0000259" key="3">
    <source>
        <dbReference type="PROSITE" id="PS50004"/>
    </source>
</evidence>
<feature type="compositionally biased region" description="Basic residues" evidence="2">
    <location>
        <begin position="276"/>
        <end position="287"/>
    </location>
</feature>
<dbReference type="GO" id="GO:0005975">
    <property type="term" value="P:carbohydrate metabolic process"/>
    <property type="evidence" value="ECO:0007669"/>
    <property type="project" value="InterPro"/>
</dbReference>
<evidence type="ECO:0000313" key="4">
    <source>
        <dbReference type="EMBL" id="KAG0327984.1"/>
    </source>
</evidence>
<dbReference type="SMART" id="SM00239">
    <property type="entry name" value="C2"/>
    <property type="match status" value="1"/>
</dbReference>
<evidence type="ECO:0000256" key="2">
    <source>
        <dbReference type="SAM" id="MobiDB-lite"/>
    </source>
</evidence>
<proteinExistence type="predicted"/>
<dbReference type="CDD" id="cd00030">
    <property type="entry name" value="C2"/>
    <property type="match status" value="1"/>
</dbReference>
<reference evidence="4" key="1">
    <citation type="journal article" date="2020" name="Fungal Divers.">
        <title>Resolving the Mortierellaceae phylogeny through synthesis of multi-gene phylogenetics and phylogenomics.</title>
        <authorList>
            <person name="Vandepol N."/>
            <person name="Liber J."/>
            <person name="Desiro A."/>
            <person name="Na H."/>
            <person name="Kennedy M."/>
            <person name="Barry K."/>
            <person name="Grigoriev I.V."/>
            <person name="Miller A.N."/>
            <person name="O'Donnell K."/>
            <person name="Stajich J.E."/>
            <person name="Bonito G."/>
        </authorList>
    </citation>
    <scope>NUCLEOTIDE SEQUENCE</scope>
    <source>
        <strain evidence="4">REB-010B</strain>
    </source>
</reference>
<dbReference type="GO" id="GO:0005576">
    <property type="term" value="C:extracellular region"/>
    <property type="evidence" value="ECO:0007669"/>
    <property type="project" value="InterPro"/>
</dbReference>
<sequence length="335" mass="37350">MMLSQQSQGATLSIVAHGATNLKDVEMIGKQDPYLRFTLDFNNPKSFQKTFVHKDAGKNAVWNQSFTVPLNGEPEIYVEIMDEETTADAVVAFAAIPINQVVHAPGGCLNGIFDVFTADGKQNGQLNMTLTAHNVPGQNTSIASQAATPVRGQSHIAELHHKRIKSIKNKERAADTGMAVAGGLLALGAGFLANKVIGDEKKKDEARKEAAHQADVEREQFEREKKKLEEERMAFERSQTEERARITQQTSYEGHSSSSSTTHTERREEHQGDHHHDKHHDKHHGHNQSRDWDPVGNYTAGDKVSYHGRQYICLQGHQSNPTWEPTQAHSLWRAD</sequence>
<dbReference type="OrthoDB" id="270970at2759"/>
<keyword evidence="1" id="KW-0378">Hydrolase</keyword>
<dbReference type="Gene3D" id="2.10.10.20">
    <property type="entry name" value="Carbohydrate-binding module superfamily 5/12"/>
    <property type="match status" value="1"/>
</dbReference>
<dbReference type="Proteomes" id="UP000738325">
    <property type="component" value="Unassembled WGS sequence"/>
</dbReference>
<feature type="compositionally biased region" description="Basic and acidic residues" evidence="2">
    <location>
        <begin position="263"/>
        <end position="275"/>
    </location>
</feature>
<dbReference type="Pfam" id="PF00168">
    <property type="entry name" value="C2"/>
    <property type="match status" value="1"/>
</dbReference>
<dbReference type="InterPro" id="IPR036573">
    <property type="entry name" value="CBM_sf_5/12"/>
</dbReference>
<dbReference type="PANTHER" id="PTHR47052:SF3">
    <property type="entry name" value="INGRESSION PROTEIN 1"/>
    <property type="match status" value="1"/>
</dbReference>
<name>A0A9P6RWZ3_9FUNG</name>
<comment type="caution">
    <text evidence="4">The sequence shown here is derived from an EMBL/GenBank/DDBJ whole genome shotgun (WGS) entry which is preliminary data.</text>
</comment>
<keyword evidence="5" id="KW-1185">Reference proteome</keyword>
<dbReference type="InterPro" id="IPR000008">
    <property type="entry name" value="C2_dom"/>
</dbReference>
<accession>A0A9P6RWZ3</accession>
<dbReference type="CDD" id="cd12214">
    <property type="entry name" value="ChiA1_BD"/>
    <property type="match status" value="1"/>
</dbReference>
<dbReference type="SUPFAM" id="SSF51055">
    <property type="entry name" value="Carbohydrate binding domain"/>
    <property type="match status" value="1"/>
</dbReference>
<protein>
    <recommendedName>
        <fullName evidence="3">C2 domain-containing protein</fullName>
    </recommendedName>
</protein>
<dbReference type="SUPFAM" id="SSF49562">
    <property type="entry name" value="C2 domain (Calcium/lipid-binding domain, CaLB)"/>
    <property type="match status" value="1"/>
</dbReference>
<dbReference type="InterPro" id="IPR035892">
    <property type="entry name" value="C2_domain_sf"/>
</dbReference>